<proteinExistence type="predicted"/>
<evidence type="ECO:0008006" key="3">
    <source>
        <dbReference type="Google" id="ProtNLM"/>
    </source>
</evidence>
<accession>A0AA95F2R2</accession>
<dbReference type="EMBL" id="CP119317">
    <property type="protein sequence ID" value="WEK53690.1"/>
    <property type="molecule type" value="Genomic_DNA"/>
</dbReference>
<evidence type="ECO:0000313" key="1">
    <source>
        <dbReference type="EMBL" id="WEK53690.1"/>
    </source>
</evidence>
<dbReference type="InterPro" id="IPR029058">
    <property type="entry name" value="AB_hydrolase_fold"/>
</dbReference>
<keyword evidence="2" id="KW-1185">Reference proteome</keyword>
<dbReference type="SUPFAM" id="SSF53474">
    <property type="entry name" value="alpha/beta-Hydrolases"/>
    <property type="match status" value="1"/>
</dbReference>
<reference evidence="1" key="1">
    <citation type="submission" date="2023-03" db="EMBL/GenBank/DDBJ databases">
        <title>Andean soil-derived lignocellulolytic bacterial consortium as a source of novel taxa and putative plastic-active enzymes.</title>
        <authorList>
            <person name="Diaz-Garcia L."/>
            <person name="Chuvochina M."/>
            <person name="Feuerriegel G."/>
            <person name="Bunk B."/>
            <person name="Sproer C."/>
            <person name="Streit W.R."/>
            <person name="Rodriguez L.M."/>
            <person name="Overmann J."/>
            <person name="Jimenez D.J."/>
        </authorList>
    </citation>
    <scope>NUCLEOTIDE SEQUENCE</scope>
    <source>
        <strain evidence="1">MAG 2441</strain>
    </source>
</reference>
<dbReference type="Proteomes" id="UP001178662">
    <property type="component" value="Chromosome"/>
</dbReference>
<gene>
    <name evidence="1" type="ORF">P0Y55_14040</name>
</gene>
<protein>
    <recommendedName>
        <fullName evidence="3">Fungal lipase-like domain-containing protein</fullName>
    </recommendedName>
</protein>
<organism evidence="1 2">
    <name type="scientific">Candidatus Cohnella colombiensis</name>
    <dbReference type="NCBI Taxonomy" id="3121368"/>
    <lineage>
        <taxon>Bacteria</taxon>
        <taxon>Bacillati</taxon>
        <taxon>Bacillota</taxon>
        <taxon>Bacilli</taxon>
        <taxon>Bacillales</taxon>
        <taxon>Paenibacillaceae</taxon>
        <taxon>Cohnella</taxon>
    </lineage>
</organism>
<sequence>MQYNMRNNMGVDLYLAAGVLSSPHFLEQFRVKLHRAMVSHVDIGEIHSQLVFPYGDWSVPLKTQLSEVSRDLHIHEGRYARSIGGTRLLAMIDQSRELRELATLTILIGHSAGGIASLHAAKLLLEREGKHNCFVVMIGSPKCRIPEGLSDNVFYLFAEGGHTVNGRKRTLRLADPITRLGTFGGWHSGRMRFPLWNNKLHAPLHKRGLPIIGGHADYFRNESPYLNELGISNLTLTIDTMMLWLSQRIKL</sequence>
<name>A0AA95F2R2_9BACL</name>
<dbReference type="AlphaFoldDB" id="A0AA95F2R2"/>
<evidence type="ECO:0000313" key="2">
    <source>
        <dbReference type="Proteomes" id="UP001178662"/>
    </source>
</evidence>